<evidence type="ECO:0000313" key="3">
    <source>
        <dbReference type="EMBL" id="SDN19325.1"/>
    </source>
</evidence>
<accession>A0A1G9ZDR7</accession>
<keyword evidence="2" id="KW-0472">Membrane</keyword>
<protein>
    <submittedName>
        <fullName evidence="3">Uncharacterized protein</fullName>
    </submittedName>
</protein>
<reference evidence="3 4" key="1">
    <citation type="submission" date="2016-10" db="EMBL/GenBank/DDBJ databases">
        <authorList>
            <person name="de Groot N.N."/>
        </authorList>
    </citation>
    <scope>NUCLEOTIDE SEQUENCE [LARGE SCALE GENOMIC DNA]</scope>
    <source>
        <strain evidence="3 4">CGMCC 1.3442</strain>
    </source>
</reference>
<keyword evidence="2" id="KW-1133">Transmembrane helix</keyword>
<evidence type="ECO:0000256" key="1">
    <source>
        <dbReference type="SAM" id="MobiDB-lite"/>
    </source>
</evidence>
<dbReference type="AlphaFoldDB" id="A0A1G9ZDR7"/>
<name>A0A1G9ZDR7_9BACI</name>
<evidence type="ECO:0000313" key="4">
    <source>
        <dbReference type="Proteomes" id="UP000199334"/>
    </source>
</evidence>
<dbReference type="Proteomes" id="UP000199334">
    <property type="component" value="Unassembled WGS sequence"/>
</dbReference>
<gene>
    <name evidence="3" type="ORF">SAMN05216498_1650</name>
</gene>
<sequence>MGFFDAIFSNFFVLLAIIAAISGLFKRGSDQEGENHRPTPQRRPQQSETRPKTVSVEPASTISKAEDIEIDAANEWYEQLEETKKRRQESHTNQNLDTIKRQSLYKKDRAVAGLEIKKNLKDKRLVESLVMSEVLGKPKAKTNRIR</sequence>
<dbReference type="EMBL" id="FNIG01000003">
    <property type="protein sequence ID" value="SDN19325.1"/>
    <property type="molecule type" value="Genomic_DNA"/>
</dbReference>
<evidence type="ECO:0000256" key="2">
    <source>
        <dbReference type="SAM" id="Phobius"/>
    </source>
</evidence>
<feature type="compositionally biased region" description="Basic and acidic residues" evidence="1">
    <location>
        <begin position="28"/>
        <end position="37"/>
    </location>
</feature>
<proteinExistence type="predicted"/>
<keyword evidence="2" id="KW-0812">Transmembrane</keyword>
<organism evidence="3 4">
    <name type="scientific">Tenuibacillus multivorans</name>
    <dbReference type="NCBI Taxonomy" id="237069"/>
    <lineage>
        <taxon>Bacteria</taxon>
        <taxon>Bacillati</taxon>
        <taxon>Bacillota</taxon>
        <taxon>Bacilli</taxon>
        <taxon>Bacillales</taxon>
        <taxon>Bacillaceae</taxon>
        <taxon>Tenuibacillus</taxon>
    </lineage>
</organism>
<feature type="transmembrane region" description="Helical" evidence="2">
    <location>
        <begin position="6"/>
        <end position="25"/>
    </location>
</feature>
<feature type="region of interest" description="Disordered" evidence="1">
    <location>
        <begin position="28"/>
        <end position="60"/>
    </location>
</feature>
<feature type="region of interest" description="Disordered" evidence="1">
    <location>
        <begin position="81"/>
        <end position="101"/>
    </location>
</feature>
<keyword evidence="4" id="KW-1185">Reference proteome</keyword>
<dbReference type="RefSeq" id="WP_093856126.1">
    <property type="nucleotide sequence ID" value="NZ_BJVZ01000023.1"/>
</dbReference>
<dbReference type="STRING" id="237069.SAMN05216498_1650"/>
<dbReference type="OrthoDB" id="2966195at2"/>